<dbReference type="RefSeq" id="WP_099518892.1">
    <property type="nucleotide sequence ID" value="NZ_CP016808.1"/>
</dbReference>
<protein>
    <submittedName>
        <fullName evidence="1">Uncharacterized protein</fullName>
    </submittedName>
</protein>
<gene>
    <name evidence="1" type="ORF">BBD42_15490</name>
</gene>
<dbReference type="EMBL" id="CP016808">
    <property type="protein sequence ID" value="ANY67711.1"/>
    <property type="molecule type" value="Genomic_DNA"/>
</dbReference>
<evidence type="ECO:0000313" key="1">
    <source>
        <dbReference type="EMBL" id="ANY67711.1"/>
    </source>
</evidence>
<reference evidence="1" key="1">
    <citation type="submission" date="2016-08" db="EMBL/GenBank/DDBJ databases">
        <title>Complete Genome Seqeunce of Paenibacillus sp. BIHB 4019 from tea rhizoplane.</title>
        <authorList>
            <person name="Thakur R."/>
            <person name="Swarnkar M.K."/>
            <person name="Gulati A."/>
        </authorList>
    </citation>
    <scope>NUCLEOTIDE SEQUENCE [LARGE SCALE GENOMIC DNA]</scope>
    <source>
        <strain evidence="1">BIHB4019</strain>
    </source>
</reference>
<dbReference type="AlphaFoldDB" id="A0A1B2DJ42"/>
<name>A0A1B2DJ42_9BACL</name>
<organism evidence="1">
    <name type="scientific">Paenibacillus sp. BIHB 4019</name>
    <dbReference type="NCBI Taxonomy" id="1870819"/>
    <lineage>
        <taxon>Bacteria</taxon>
        <taxon>Bacillati</taxon>
        <taxon>Bacillota</taxon>
        <taxon>Bacilli</taxon>
        <taxon>Bacillales</taxon>
        <taxon>Paenibacillaceae</taxon>
        <taxon>Paenibacillus</taxon>
    </lineage>
</organism>
<proteinExistence type="predicted"/>
<sequence length="110" mass="12548">MKTAELLAQKRAEVAELEEKLRQEEIGSIAIVLEVGWHSDVAPGMLVRITNIDDDDETGEYRGDCVETGEWDRFQRQDIRIVTQEEARAHLYAEADRMLAEAFPKTEGSR</sequence>
<accession>A0A1B2DJ42</accession>